<evidence type="ECO:0000259" key="6">
    <source>
        <dbReference type="Pfam" id="PF14380"/>
    </source>
</evidence>
<comment type="caution">
    <text evidence="7">The sequence shown here is derived from an EMBL/GenBank/DDBJ whole genome shotgun (WGS) entry which is preliminary data.</text>
</comment>
<evidence type="ECO:0000259" key="5">
    <source>
        <dbReference type="Pfam" id="PF13947"/>
    </source>
</evidence>
<dbReference type="PANTHER" id="PTHR33355">
    <property type="entry name" value="WALL-ASSOCIATED RECEPTOR KINASE CARBOXY-TERMINAL PROTEIN-RELATED"/>
    <property type="match status" value="1"/>
</dbReference>
<dbReference type="PANTHER" id="PTHR33355:SF13">
    <property type="entry name" value="WALL-ASSOCIATED RECEPTOR KINASE 3-LIKE"/>
    <property type="match status" value="1"/>
</dbReference>
<sequence length="314" mass="33107">MLAIHVLLLSSMIFFYFPSPGQAVPSGVQPGLPITGTGTGTGTVTCGNTCGSIPIKYPFGTGLGCGHPDFGRYIKCNAGRLQFSTSTGVYTVSSIDYQSENLIVSDPLMSTCSSMQNSGSFSLGSSAPFNIVTEDIFVLLGCSTTSPVFDTNVDLCQTGSASHLCKGLYSCKGLTGIGFEPNAPISTCCVYDAPTGLGSSGYTLDLPKLQCSSYSCIYGFGENEGDPLKWKYGIALQFNDSYQPDAACKDCEVSGGLCGFNGLDEAFACVCHNGVNTTTNCYGQGYAWSGTGRPKIQIKRSITGIFILWIAIFF</sequence>
<feature type="signal peptide" evidence="4">
    <location>
        <begin position="1"/>
        <end position="23"/>
    </location>
</feature>
<dbReference type="InterPro" id="IPR032872">
    <property type="entry name" value="WAK_assoc_C"/>
</dbReference>
<organism evidence="7 8">
    <name type="scientific">Protea cynaroides</name>
    <dbReference type="NCBI Taxonomy" id="273540"/>
    <lineage>
        <taxon>Eukaryota</taxon>
        <taxon>Viridiplantae</taxon>
        <taxon>Streptophyta</taxon>
        <taxon>Embryophyta</taxon>
        <taxon>Tracheophyta</taxon>
        <taxon>Spermatophyta</taxon>
        <taxon>Magnoliopsida</taxon>
        <taxon>Proteales</taxon>
        <taxon>Proteaceae</taxon>
        <taxon>Protea</taxon>
    </lineage>
</organism>
<keyword evidence="2 4" id="KW-0732">Signal</keyword>
<evidence type="ECO:0000256" key="1">
    <source>
        <dbReference type="ARBA" id="ARBA00004167"/>
    </source>
</evidence>
<dbReference type="EMBL" id="JAMYWD010000004">
    <property type="protein sequence ID" value="KAJ4974245.1"/>
    <property type="molecule type" value="Genomic_DNA"/>
</dbReference>
<dbReference type="GO" id="GO:0030247">
    <property type="term" value="F:polysaccharide binding"/>
    <property type="evidence" value="ECO:0007669"/>
    <property type="project" value="InterPro"/>
</dbReference>
<dbReference type="OrthoDB" id="1933476at2759"/>
<comment type="subcellular location">
    <subcellularLocation>
        <location evidence="1">Membrane</location>
        <topology evidence="1">Single-pass membrane protein</topology>
    </subcellularLocation>
</comment>
<proteinExistence type="predicted"/>
<feature type="domain" description="Wall-associated receptor kinase C-terminal" evidence="6">
    <location>
        <begin position="238"/>
        <end position="273"/>
    </location>
</feature>
<dbReference type="Proteomes" id="UP001141806">
    <property type="component" value="Unassembled WGS sequence"/>
</dbReference>
<accession>A0A9Q0QW34</accession>
<evidence type="ECO:0000256" key="3">
    <source>
        <dbReference type="ARBA" id="ARBA00023180"/>
    </source>
</evidence>
<evidence type="ECO:0000313" key="8">
    <source>
        <dbReference type="Proteomes" id="UP001141806"/>
    </source>
</evidence>
<feature type="domain" description="Wall-associated receptor kinase galacturonan-binding" evidence="5">
    <location>
        <begin position="46"/>
        <end position="106"/>
    </location>
</feature>
<protein>
    <submittedName>
        <fullName evidence="7">Uncharacterized protein</fullName>
    </submittedName>
</protein>
<keyword evidence="8" id="KW-1185">Reference proteome</keyword>
<dbReference type="GO" id="GO:0016020">
    <property type="term" value="C:membrane"/>
    <property type="evidence" value="ECO:0007669"/>
    <property type="project" value="UniProtKB-SubCell"/>
</dbReference>
<reference evidence="7" key="1">
    <citation type="journal article" date="2023" name="Plant J.">
        <title>The genome of the king protea, Protea cynaroides.</title>
        <authorList>
            <person name="Chang J."/>
            <person name="Duong T.A."/>
            <person name="Schoeman C."/>
            <person name="Ma X."/>
            <person name="Roodt D."/>
            <person name="Barker N."/>
            <person name="Li Z."/>
            <person name="Van de Peer Y."/>
            <person name="Mizrachi E."/>
        </authorList>
    </citation>
    <scope>NUCLEOTIDE SEQUENCE</scope>
    <source>
        <tissue evidence="7">Young leaves</tissue>
    </source>
</reference>
<gene>
    <name evidence="7" type="ORF">NE237_007419</name>
</gene>
<feature type="chain" id="PRO_5040320867" evidence="4">
    <location>
        <begin position="24"/>
        <end position="314"/>
    </location>
</feature>
<dbReference type="InterPro" id="IPR025287">
    <property type="entry name" value="WAK_GUB"/>
</dbReference>
<dbReference type="Pfam" id="PF14380">
    <property type="entry name" value="WAK_assoc"/>
    <property type="match status" value="1"/>
</dbReference>
<evidence type="ECO:0000256" key="2">
    <source>
        <dbReference type="ARBA" id="ARBA00022729"/>
    </source>
</evidence>
<keyword evidence="3" id="KW-0325">Glycoprotein</keyword>
<evidence type="ECO:0000256" key="4">
    <source>
        <dbReference type="SAM" id="SignalP"/>
    </source>
</evidence>
<dbReference type="Pfam" id="PF13947">
    <property type="entry name" value="GUB_WAK_bind"/>
    <property type="match status" value="1"/>
</dbReference>
<evidence type="ECO:0000313" key="7">
    <source>
        <dbReference type="EMBL" id="KAJ4974245.1"/>
    </source>
</evidence>
<name>A0A9Q0QW34_9MAGN</name>
<dbReference type="AlphaFoldDB" id="A0A9Q0QW34"/>